<keyword evidence="5" id="KW-0012">Acyltransferase</keyword>
<dbReference type="InterPro" id="IPR025110">
    <property type="entry name" value="AMP-bd_C"/>
</dbReference>
<dbReference type="InterPro" id="IPR036291">
    <property type="entry name" value="NAD(P)-bd_dom_sf"/>
</dbReference>
<dbReference type="InterPro" id="IPR020845">
    <property type="entry name" value="AMP-binding_CS"/>
</dbReference>
<dbReference type="SMART" id="SM00823">
    <property type="entry name" value="PKS_PP"/>
    <property type="match status" value="3"/>
</dbReference>
<protein>
    <submittedName>
        <fullName evidence="11">Type I polyketide synthase</fullName>
    </submittedName>
</protein>
<dbReference type="Gene3D" id="3.40.50.12780">
    <property type="entry name" value="N-terminal domain of ligase-like"/>
    <property type="match status" value="1"/>
</dbReference>
<dbReference type="InterPro" id="IPR006162">
    <property type="entry name" value="Ppantetheine_attach_site"/>
</dbReference>
<dbReference type="InterPro" id="IPR042104">
    <property type="entry name" value="PKS_dehydratase_sf"/>
</dbReference>
<evidence type="ECO:0000256" key="4">
    <source>
        <dbReference type="ARBA" id="ARBA00022737"/>
    </source>
</evidence>
<dbReference type="SUPFAM" id="SSF51735">
    <property type="entry name" value="NAD(P)-binding Rossmann-fold domains"/>
    <property type="match status" value="5"/>
</dbReference>
<dbReference type="PANTHER" id="PTHR43775">
    <property type="entry name" value="FATTY ACID SYNTHASE"/>
    <property type="match status" value="1"/>
</dbReference>
<dbReference type="InterPro" id="IPR001227">
    <property type="entry name" value="Ac_transferase_dom_sf"/>
</dbReference>
<dbReference type="Pfam" id="PF02801">
    <property type="entry name" value="Ketoacyl-synt_C"/>
    <property type="match status" value="2"/>
</dbReference>
<dbReference type="Pfam" id="PF16197">
    <property type="entry name" value="KAsynt_C_assoc"/>
    <property type="match status" value="2"/>
</dbReference>
<dbReference type="InterPro" id="IPR049552">
    <property type="entry name" value="PKS_DH_N"/>
</dbReference>
<dbReference type="InterPro" id="IPR020806">
    <property type="entry name" value="PKS_PP-bd"/>
</dbReference>
<dbReference type="PROSITE" id="PS00606">
    <property type="entry name" value="KS3_1"/>
    <property type="match status" value="2"/>
</dbReference>
<dbReference type="Pfam" id="PF22953">
    <property type="entry name" value="SpnB_Rossmann"/>
    <property type="match status" value="3"/>
</dbReference>
<dbReference type="SMART" id="SM00822">
    <property type="entry name" value="PKS_KR"/>
    <property type="match status" value="2"/>
</dbReference>
<feature type="domain" description="Carrier" evidence="8">
    <location>
        <begin position="4420"/>
        <end position="4495"/>
    </location>
</feature>
<dbReference type="InterPro" id="IPR020807">
    <property type="entry name" value="PKS_DH"/>
</dbReference>
<accession>A0ABP6QDB9</accession>
<dbReference type="Pfam" id="PF00109">
    <property type="entry name" value="ketoacyl-synt"/>
    <property type="match status" value="2"/>
</dbReference>
<dbReference type="SMART" id="SM00825">
    <property type="entry name" value="PKS_KS"/>
    <property type="match status" value="2"/>
</dbReference>
<keyword evidence="2" id="KW-0597">Phosphoprotein</keyword>
<dbReference type="SMART" id="SM01294">
    <property type="entry name" value="PKS_PP_betabranch"/>
    <property type="match status" value="2"/>
</dbReference>
<dbReference type="InterPro" id="IPR042099">
    <property type="entry name" value="ANL_N_sf"/>
</dbReference>
<dbReference type="InterPro" id="IPR013968">
    <property type="entry name" value="PKS_KR"/>
</dbReference>
<evidence type="ECO:0000256" key="3">
    <source>
        <dbReference type="ARBA" id="ARBA00022679"/>
    </source>
</evidence>
<reference evidence="12" key="1">
    <citation type="journal article" date="2019" name="Int. J. Syst. Evol. Microbiol.">
        <title>The Global Catalogue of Microorganisms (GCM) 10K type strain sequencing project: providing services to taxonomists for standard genome sequencing and annotation.</title>
        <authorList>
            <consortium name="The Broad Institute Genomics Platform"/>
            <consortium name="The Broad Institute Genome Sequencing Center for Infectious Disease"/>
            <person name="Wu L."/>
            <person name="Ma J."/>
        </authorList>
    </citation>
    <scope>NUCLEOTIDE SEQUENCE [LARGE SCALE GENOMIC DNA]</scope>
    <source>
        <strain evidence="12">JCM 9377</strain>
    </source>
</reference>
<feature type="active site" description="Proton donor; for dehydratase activity" evidence="6">
    <location>
        <position position="3851"/>
    </location>
</feature>
<keyword evidence="12" id="KW-1185">Reference proteome</keyword>
<dbReference type="InterPro" id="IPR036736">
    <property type="entry name" value="ACP-like_sf"/>
</dbReference>
<evidence type="ECO:0000256" key="5">
    <source>
        <dbReference type="ARBA" id="ARBA00023315"/>
    </source>
</evidence>
<dbReference type="InterPro" id="IPR057326">
    <property type="entry name" value="KR_dom"/>
</dbReference>
<dbReference type="SMART" id="SM00827">
    <property type="entry name" value="PKS_AT"/>
    <property type="match status" value="2"/>
</dbReference>
<dbReference type="Pfam" id="PF08659">
    <property type="entry name" value="KR"/>
    <property type="match status" value="2"/>
</dbReference>
<dbReference type="Pfam" id="PF00550">
    <property type="entry name" value="PP-binding"/>
    <property type="match status" value="3"/>
</dbReference>
<dbReference type="InterPro" id="IPR018201">
    <property type="entry name" value="Ketoacyl_synth_AS"/>
</dbReference>
<dbReference type="Gene3D" id="3.10.129.110">
    <property type="entry name" value="Polyketide synthase dehydratase"/>
    <property type="match status" value="2"/>
</dbReference>
<feature type="domain" description="PKS/mFAS DH" evidence="10">
    <location>
        <begin position="3650"/>
        <end position="3966"/>
    </location>
</feature>
<dbReference type="PROSITE" id="PS52004">
    <property type="entry name" value="KS3_2"/>
    <property type="match status" value="2"/>
</dbReference>
<dbReference type="SUPFAM" id="SSF53901">
    <property type="entry name" value="Thiolase-like"/>
    <property type="match status" value="2"/>
</dbReference>
<dbReference type="InterPro" id="IPR045851">
    <property type="entry name" value="AMP-bd_C_sf"/>
</dbReference>
<evidence type="ECO:0000313" key="12">
    <source>
        <dbReference type="Proteomes" id="UP001501237"/>
    </source>
</evidence>
<dbReference type="PROSITE" id="PS52019">
    <property type="entry name" value="PKS_MFAS_DH"/>
    <property type="match status" value="2"/>
</dbReference>
<organism evidence="11 12">
    <name type="scientific">Actinocorallia longicatena</name>
    <dbReference type="NCBI Taxonomy" id="111803"/>
    <lineage>
        <taxon>Bacteria</taxon>
        <taxon>Bacillati</taxon>
        <taxon>Actinomycetota</taxon>
        <taxon>Actinomycetes</taxon>
        <taxon>Streptosporangiales</taxon>
        <taxon>Thermomonosporaceae</taxon>
        <taxon>Actinocorallia</taxon>
    </lineage>
</organism>
<dbReference type="Pfam" id="PF13193">
    <property type="entry name" value="AMP-binding_C"/>
    <property type="match status" value="1"/>
</dbReference>
<dbReference type="InterPro" id="IPR000873">
    <property type="entry name" value="AMP-dep_synth/lig_dom"/>
</dbReference>
<dbReference type="InterPro" id="IPR020841">
    <property type="entry name" value="PKS_Beta-ketoAc_synthase_dom"/>
</dbReference>
<dbReference type="InterPro" id="IPR014031">
    <property type="entry name" value="Ketoacyl_synth_C"/>
</dbReference>
<dbReference type="Gene3D" id="3.40.47.10">
    <property type="match status" value="2"/>
</dbReference>
<feature type="region of interest" description="C-terminal hotdog fold" evidence="6">
    <location>
        <begin position="3790"/>
        <end position="3966"/>
    </location>
</feature>
<feature type="active site" description="Proton donor; for dehydratase activity" evidence="6">
    <location>
        <position position="2100"/>
    </location>
</feature>
<dbReference type="Gene3D" id="3.30.300.30">
    <property type="match status" value="1"/>
</dbReference>
<keyword evidence="3" id="KW-0808">Transferase</keyword>
<dbReference type="PROSITE" id="PS00455">
    <property type="entry name" value="AMP_BINDING"/>
    <property type="match status" value="1"/>
</dbReference>
<evidence type="ECO:0000256" key="6">
    <source>
        <dbReference type="PROSITE-ProRule" id="PRU01363"/>
    </source>
</evidence>
<dbReference type="Pfam" id="PF21089">
    <property type="entry name" value="PKS_DH_N"/>
    <property type="match status" value="2"/>
</dbReference>
<feature type="domain" description="PKS/mFAS DH" evidence="10">
    <location>
        <begin position="1897"/>
        <end position="2183"/>
    </location>
</feature>
<evidence type="ECO:0000256" key="1">
    <source>
        <dbReference type="ARBA" id="ARBA00022450"/>
    </source>
</evidence>
<sequence>MLRPDLIRPLSDILAGHASRQPGRMAYSDGRRSVDYQDLELRTRRLAGHLHALDLQRGGRVAIMLGNRVEMVESYLGAVRAGGVAVPVNARSTEDELRYILGHSQACVLITDAAHLEKMRAVVAEFAGLRLVVADDPAAADRSARTFGFEALATTEPDGPPPEELGLDDVAWILYTSGTTGDPKGVRSTLRASLWITASCYAPIMGLTERDHVLWPLPLSHSFGHSLGVLGATAAGASVSLVDGYSAGPLMDCLRREPITLLIGVPTMYHYLVQAAGQAEPRTGSLRCCVTVGSVTTQALRRSVETAFGVPLLDGYGATETSGLMTMAWPGGGTPAGSCGLPVPGLSLRIVDPVSGVEAPAGTEGEIRVHGAGLMSGYHNDARATAKVLRDGWYHTGDIGVRDEFGHLRITGRVNDVIIRGGANLHPTEIEEVLLGLPGVRDVAVTGVPHQTLGEVPIALTVLEPPGADLDPIIAECRRRLPGGKVPRDFFEVTQIPRTTSGKISRRSLLDQPMRWRATTVTQHDTLFALEWVTRRGGDAGEEIAGAVEPEFLFCPDPEDRSADAVHAAVLGLVARLEERLTTRDAVLTVVTRAATTAGGEQDPAHAAFAGAVRSLQMDHPGRLILIDLDTHPESGEALPTAAVAGAPWLAVRRGEILAPRLSRIPAGQAMPAAGLGSMVALVGASAEPIGEHLERAHRTERIISLAGTPAAGLGAALSESAPGAVVIGEEAEPLATMRTAAAVDAACAHPQGPEQVFVADPAHVLALGVPIRAAAAAFVSAVAANRRRAGGRSRFVGWSPRGSAAEQQVVVPLTDREGRSLFDAATAMAEATVLAARLSAERLPADFAPLVRELVEEGGEWTESDESLAAVLAARLRTLDRPAQDRALMELIGEAVAEVLGRASGPDVDPGEPFERLGLDSLGAVQMRNRLTAVTGLRLPVTMIFDYPVPVRLAEFVRGLLLPEPGGSDAEALPAVGAAAGGEPIGVVGMGCRFPGGVGSPGELWDLVASGGVGVSGFPLDRGWDVEGLFDPDPDAVGKSYVRSGGFLDDVAGFDAAFFGISPREAVAMDPQQRLLLEVVWEALEDAGIDPLGLRGSRTGVFAGVFGQDYGLAARAGGDQADGRGLGVEGYLTGVLGSVVSGRVAYVLGLEGPAVSVDTACSSSLVALHWAVQSLRSGECDLAVVGGVTVMSSAGSFVEFSRQRGLAVDGVCRSFGDGAGGTVWGEGVGVVVLERVSAARSEGRRVLGVVRGSAVNQDGASNGLTAPNGPSQVRVIRAALANAGLNPNDVDAVEGHGTGTVLGDPIEVQALLGSYGADRRGEPLWLGSLKSNIGHTQAAAGVGGVIKMIQAMRHGVMPRTLHVDEPTSKVDWSSGSVRLLTEERSWPETGRPRRAAVSSFGISGTNAHVILEQAPEDTGAEDPPPVVDGTAVWVLSARTPEALRAQAERLAARVGRDPGLAVEDVGFTLASRPVLEHRAVVIGRDRQEMLTGTTALAEGRPVPGVISGPVAQGRGRSEREKTVFVFPGQGAQWPGMGRELYETFPVFARELDEVLEALGTHQKLPADAGSAVPYWHAVLWESDEETLRRTEFAQPLLFAVEVALSRLVRAWGVHPDVVLGHSVGEIAAAHVAGVLSLGDAARLVMVRAGLMQALPTGGAMVAVRAPEAEVVPLLSAGVDIAAVNGPVSVVLSGGEEEVVQVVERATEAGFRTERLAVSHAFHSSLMEPMLDAFADEVARLSFAEPQTAMVSNLDGGVTEESPAAPEYWVRHAREAVRFADGIGLLASEGAHRFVVIGPDGGITNFITQCLEDGGPGTGPFVAAGLRRNLSENASVWETLAEQFVAGTPVDWQEALAPIGGRWADLPTYAFQHERYWPEPRPELADVSGAGLEPAGHPLLGAVVAVPGSDQVVLTGRLSERAQPWLADHTIFGRVTVPGTVFVELAVRAGAQVGRSGVRELTFEAPLIIPAGGAVDVSVAVAATDRENPEPGARAVSIHARPAGDERTEWVLHAQGVLSTDEEDGSDTEAEATRWPPAGAEAVEIGDGYAELADRGYGYGPAFQGVRALWRRDEEVFAEISAAPDGVEPAGFGVHPALLDAVMHAALLIPGGQGPLGDGQGVALPFAWEGIRQHAAAGPVLRARIAPAGRPDAVSVRVTDATGRTVLSVRSFVTRPVSPLRLGAASGHGLHEIKWSPLPASDSGTGPAVWRRWPEITADGAEPTVMVAELEPCPAEVPEGVRAATGRALAMVQECLRDERYASAVLAIVTRGAVALPDEDIADLAGSAVWGLVRSAQAEHPGRFVLIDTDTDTDAAALATLVGPAVAAGEPQVVVRSGVAYGARLVRAAGPAPSADLLDGGLVGGTVVVTGGTGGLGAEVARHLVAGHGVGRLVLVSRRGAEAPGAVELQRELSTDGVEVELVSCDVSDRDAVRELISGLSDRGPLVGVVHAAGVLDDGVVEVLSPARLDRVLAAKADAAWFLHEATRDLELSMFVLFSSIAGTVGGPGQANYAAANAFLDGLAAHRRAAGLAGVSVAWGAWTGSGGMAERLSETDIARLGREGLRALPVEQGLALFDTAIGHANGQLVAARFDTSALRARAAEGVLPPLLAGLVPAARLTPPRDSTDDLRRRLAGLDEADRRRDVLDLVVRQVAGVLGHVGGVGVGAGVKFDDLGLDSLGAVQVRNRLALVTGLRLSATLVFDYPTSMRLAGYVYGLLFPEPAEPAGEAPVTKSGAPVDDALIGVVGMGCRFPGGVGSPGELWDLVASGGVGVSGFPADRGWDVEGLFDPDPDAAGKSYVRVGGFLDDVAGFDAAFFGISPREAVAMDPQQRLLLEVVWEALEDAGIDPLSLQGSRTGVFAGVFGQDYGLAARAKGDEAVEGYLTGVLGSVVSGRVAYVLGLEGPAVSVDTACSSSLVALHWAVQSLRSGECDVAVVAGVTVMSSPGSFVEFSRQRGLAVDGVCRSFGEGAGGTVWGEGVGVVVLERVSAARGAGRRVLGVVRGSAVNQDGASNGLTAPNGPSQMRVIQAALTAGGLSADDVDVVEGHGTGTVLGDPIEVQALLGTYGADRRGEPLWLGSLKSNIGHTQAAAGVGGVIKMIQAMRHGVMPRTLHVDAPTSKVDWSSGSVRLLTEERSWPETGRPRRAAVSSFGISGTNAHVILEQAPEDTGAEDLPPVVDGTAVWVLSARTPEALRAQAERLAARVGRDPGLAVEDVGFTLASRPVLEHRAVVIGRDRQEMLTGTTALAAGADASSANLVSGHVPPANTPTGKGAPEEKTVFVFPGQGAQWPGMGRELYAAFPEFAEALDEVLAALDRSAPPDRSHQDLRKVLWEGDEETSRRTEFAQPLLFAIEVALFRLVRAWGVHPDLVLGHSVGEIAAAHVAGVLSLGDAARLVMVRAGLMQALPEGGAMVAVRASEAEVTPLLSAGVDIAAVNGPVSVVVSGSEREVERVAERAVEAGFRTERLAVSHAFHSSLTEPMLDAFEQAASEATVGTTRIPVLSNVTGRLADGGFGTPGYWVRHAREAVRFADGIRSAAEAGARRFVVLGPDGGLTNLIDQCLDHATTVPETVISTAGLHRNRSETASVLTALAGLFAAGTPVNWRAATAGGRWADLPTYAFQHRRFWLENDPGGADVSGAGQRSAAHPLFGAVVALPGTDGLVLTGRLSLRAQPWLADHTVFGRVLVPSTAFAELALCAGDWAECELLDELVLHAPLPLPHHGAAQIRASVGVADDQGHRPIRIHSRAEDAPLDAAWKLHATGTLAPHRPPDDEPAYDWNAWPPKNAVAVEPEELYDRMAAAGLDYGPGFRGLRAVWRRGDEIFGEVHLDRESEQGTERFGLHPALFDAALHPLWLLREGSELPFSYAGVRLHATDAAELRVRLDVGGGRASLTAADGSGRPVLTVASVVTRPVNEQQIREGDDDSAADVLTRVEWITESGNGAASAVLNGAGAAKRIAVLGTDRDGLLGRLPAGELRICPTWESLAAELDDGWIPDNVVTRPPGTDTAASPDEDLVASVHSRTGRMLALLQRWLEEPRLEDARLVLVSQAAADDGERLAGAPSWGLTRSAQSEHPGRFVLIDVDDTASTALVARAITLAETAGEPRLLIRGGDLRVPRLVPVEARRAEAATDPGTGGTVLITGGTGALGRGIARHLVREHAAEHLVLLARRTTMTQETEDLVAELAGSARVTVMPCDVADRDDLARALAELRAGGHRLDAVVHAAGTLDDGVIQSLDRDRLTAVLRPKVDGAWNLHEATRDLALSQFVLFSSAASVLGGAGQGNYAAANAFLDALAEYRHARGLPATSIAWGLWEQEDGMAGRLNAAERARMRRAGLPPLSTELGLRLFDLARAGDRPSVVAVPIDPAALRAQPEPPALFRALVRPARPVAGKKSPGGAERVRDLLAGRPAAEQSRLLLELVRTEVASVLGHANPDDIRPEQSFSDLGFDSLAAVELRNRLNTRTGQRLPATLVFDYPAPRALTGFLLTRLTGEIAAPAADDRERAIRKAFDDLPYDRLRQLGIVDLLTDHTEGTAGRDGGPDESSIEEMDVDELIQFVDGE</sequence>
<feature type="region of interest" description="Disordered" evidence="7">
    <location>
        <begin position="4535"/>
        <end position="4555"/>
    </location>
</feature>
<feature type="domain" description="Carrier" evidence="8">
    <location>
        <begin position="887"/>
        <end position="962"/>
    </location>
</feature>
<dbReference type="PROSITE" id="PS00012">
    <property type="entry name" value="PHOSPHOPANTETHEINE"/>
    <property type="match status" value="3"/>
</dbReference>
<name>A0ABP6QDB9_9ACTN</name>
<feature type="region of interest" description="C-terminal hotdog fold" evidence="6">
    <location>
        <begin position="2040"/>
        <end position="2183"/>
    </location>
</feature>
<dbReference type="Gene3D" id="1.10.1200.10">
    <property type="entry name" value="ACP-like"/>
    <property type="match status" value="3"/>
</dbReference>
<dbReference type="Gene3D" id="3.30.70.3290">
    <property type="match status" value="2"/>
</dbReference>
<dbReference type="SUPFAM" id="SSF52151">
    <property type="entry name" value="FabD/lysophospholipase-like"/>
    <property type="match status" value="2"/>
</dbReference>
<dbReference type="InterPro" id="IPR032821">
    <property type="entry name" value="PKS_assoc"/>
</dbReference>
<evidence type="ECO:0000256" key="2">
    <source>
        <dbReference type="ARBA" id="ARBA00022553"/>
    </source>
</evidence>
<dbReference type="RefSeq" id="WP_344831152.1">
    <property type="nucleotide sequence ID" value="NZ_BAAAUV010000010.1"/>
</dbReference>
<dbReference type="PROSITE" id="PS50075">
    <property type="entry name" value="CARRIER"/>
    <property type="match status" value="3"/>
</dbReference>
<dbReference type="InterPro" id="IPR016035">
    <property type="entry name" value="Acyl_Trfase/lysoPLipase"/>
</dbReference>
<dbReference type="InterPro" id="IPR049551">
    <property type="entry name" value="PKS_DH_C"/>
</dbReference>
<dbReference type="InterPro" id="IPR014043">
    <property type="entry name" value="Acyl_transferase_dom"/>
</dbReference>
<evidence type="ECO:0000259" key="10">
    <source>
        <dbReference type="PROSITE" id="PS52019"/>
    </source>
</evidence>
<keyword evidence="1" id="KW-0596">Phosphopantetheine</keyword>
<keyword evidence="4" id="KW-0677">Repeat</keyword>
<dbReference type="InterPro" id="IPR016039">
    <property type="entry name" value="Thiolase-like"/>
</dbReference>
<feature type="domain" description="Ketosynthase family 3 (KS3)" evidence="9">
    <location>
        <begin position="2741"/>
        <end position="3166"/>
    </location>
</feature>
<dbReference type="InterPro" id="IPR050091">
    <property type="entry name" value="PKS_NRPS_Biosynth_Enz"/>
</dbReference>
<dbReference type="Pfam" id="PF00698">
    <property type="entry name" value="Acyl_transf_1"/>
    <property type="match status" value="2"/>
</dbReference>
<feature type="region of interest" description="N-terminal hotdog fold" evidence="6">
    <location>
        <begin position="3650"/>
        <end position="3775"/>
    </location>
</feature>
<dbReference type="PANTHER" id="PTHR43775:SF51">
    <property type="entry name" value="INACTIVE PHENOLPHTHIOCEROL SYNTHESIS POLYKETIDE SYNTHASE TYPE I PKS1-RELATED"/>
    <property type="match status" value="1"/>
</dbReference>
<dbReference type="InterPro" id="IPR014030">
    <property type="entry name" value="Ketoacyl_synth_N"/>
</dbReference>
<dbReference type="Pfam" id="PF14765">
    <property type="entry name" value="PS-DH"/>
    <property type="match status" value="2"/>
</dbReference>
<feature type="domain" description="Carrier" evidence="8">
    <location>
        <begin position="2641"/>
        <end position="2719"/>
    </location>
</feature>
<evidence type="ECO:0000256" key="7">
    <source>
        <dbReference type="SAM" id="MobiDB-lite"/>
    </source>
</evidence>
<comment type="caution">
    <text evidence="11">The sequence shown here is derived from an EMBL/GenBank/DDBJ whole genome shotgun (WGS) entry which is preliminary data.</text>
</comment>
<dbReference type="SUPFAM" id="SSF55048">
    <property type="entry name" value="Probable ACP-binding domain of malonyl-CoA ACP transacylase"/>
    <property type="match status" value="2"/>
</dbReference>
<dbReference type="SUPFAM" id="SSF47336">
    <property type="entry name" value="ACP-like"/>
    <property type="match status" value="3"/>
</dbReference>
<evidence type="ECO:0000313" key="11">
    <source>
        <dbReference type="EMBL" id="GAA3219253.1"/>
    </source>
</evidence>
<feature type="domain" description="Ketosynthase family 3 (KS3)" evidence="9">
    <location>
        <begin position="983"/>
        <end position="1414"/>
    </location>
</feature>
<dbReference type="EMBL" id="BAAAUV010000010">
    <property type="protein sequence ID" value="GAA3219253.1"/>
    <property type="molecule type" value="Genomic_DNA"/>
</dbReference>
<dbReference type="Gene3D" id="3.40.50.720">
    <property type="entry name" value="NAD(P)-binding Rossmann-like Domain"/>
    <property type="match status" value="3"/>
</dbReference>
<dbReference type="Pfam" id="PF00501">
    <property type="entry name" value="AMP-binding"/>
    <property type="match status" value="1"/>
</dbReference>
<dbReference type="Proteomes" id="UP001501237">
    <property type="component" value="Unassembled WGS sequence"/>
</dbReference>
<gene>
    <name evidence="11" type="ORF">GCM10010468_43200</name>
</gene>
<dbReference type="InterPro" id="IPR016036">
    <property type="entry name" value="Malonyl_transacylase_ACP-bd"/>
</dbReference>
<evidence type="ECO:0000259" key="8">
    <source>
        <dbReference type="PROSITE" id="PS50075"/>
    </source>
</evidence>
<feature type="region of interest" description="N-terminal hotdog fold" evidence="6">
    <location>
        <begin position="1897"/>
        <end position="2025"/>
    </location>
</feature>
<dbReference type="InterPro" id="IPR009081">
    <property type="entry name" value="PP-bd_ACP"/>
</dbReference>
<feature type="active site" description="Proton acceptor; for dehydratase activity" evidence="6">
    <location>
        <position position="3682"/>
    </location>
</feature>
<dbReference type="InterPro" id="IPR055123">
    <property type="entry name" value="SpnB-like_Rossmann"/>
</dbReference>
<dbReference type="SMART" id="SM00826">
    <property type="entry name" value="PKS_DH"/>
    <property type="match status" value="2"/>
</dbReference>
<dbReference type="InterPro" id="IPR049900">
    <property type="entry name" value="PKS_mFAS_DH"/>
</dbReference>
<dbReference type="SUPFAM" id="SSF56801">
    <property type="entry name" value="Acetyl-CoA synthetase-like"/>
    <property type="match status" value="1"/>
</dbReference>
<dbReference type="Gene3D" id="3.40.366.10">
    <property type="entry name" value="Malonyl-Coenzyme A Acyl Carrier Protein, domain 2"/>
    <property type="match status" value="2"/>
</dbReference>
<feature type="active site" description="Proton acceptor; for dehydratase activity" evidence="6">
    <location>
        <position position="1929"/>
    </location>
</feature>
<dbReference type="CDD" id="cd08956">
    <property type="entry name" value="KR_3_FAS_SDR_x"/>
    <property type="match status" value="2"/>
</dbReference>
<proteinExistence type="predicted"/>
<evidence type="ECO:0000259" key="9">
    <source>
        <dbReference type="PROSITE" id="PS52004"/>
    </source>
</evidence>
<dbReference type="CDD" id="cd00833">
    <property type="entry name" value="PKS"/>
    <property type="match status" value="2"/>
</dbReference>